<proteinExistence type="predicted"/>
<dbReference type="PANTHER" id="PTHR30619:SF7">
    <property type="entry name" value="BETA-LACTAMASE DOMAIN PROTEIN"/>
    <property type="match status" value="1"/>
</dbReference>
<dbReference type="NCBIfam" id="TIGR00360">
    <property type="entry name" value="ComEC_N-term"/>
    <property type="match status" value="1"/>
</dbReference>
<feature type="transmembrane region" description="Helical" evidence="6">
    <location>
        <begin position="306"/>
        <end position="324"/>
    </location>
</feature>
<dbReference type="GO" id="GO:0005886">
    <property type="term" value="C:plasma membrane"/>
    <property type="evidence" value="ECO:0007669"/>
    <property type="project" value="UniProtKB-SubCell"/>
</dbReference>
<feature type="domain" description="ComEC/Rec2-related protein" evidence="7">
    <location>
        <begin position="211"/>
        <end position="470"/>
    </location>
</feature>
<keyword evidence="2" id="KW-1003">Cell membrane</keyword>
<sequence length="482" mass="54377">MNWKNYFLYRVSTFIKILKQWANHPGILVCFGFISGIIFSSLSFFIFICVTALIIRTHKILVLIFTIFYIIGSLYTLKIQDIINYANVTISNPQELNLVVLEPPTPNLYTQEIIVQIDGTYGYAIGEIPLNVKLEAGSKIKIKGSFTYQDSEEKYIKYLNSKRVFYKLEVDQILAVKNTGLIYNLQTIRRSLINTLGRSLGGESGGLLNGILLGTEGSLSNRSLENLKQTGTTHIISASGFNVMVIFILIRSTLFFCKRTYRNIVAIAFSIVYVLMIGWFILPALRALFMLAILTIGKEFGRKVSNTFLILSSISLILLQYPFYYKNISFQLSLFATSSLFIFSPSIQSWLDRNKLPEILSENISATFAVLIGTIPISFLAFGQISIISPLANLLTAPLVPILMYLGLLLIIFQLTELELLAKLAIFIAKIITSIFFKIIYTLSNLEISTTKSKSIALLFLISIILCFILFDKNNIEKRYKG</sequence>
<keyword evidence="5 6" id="KW-0472">Membrane</keyword>
<dbReference type="PANTHER" id="PTHR30619">
    <property type="entry name" value="DNA INTERNALIZATION/COMPETENCE PROTEIN COMEC/REC2"/>
    <property type="match status" value="1"/>
</dbReference>
<reference evidence="8" key="1">
    <citation type="submission" date="2020-04" db="EMBL/GenBank/DDBJ databases">
        <authorList>
            <person name="Zhang T."/>
        </authorList>
    </citation>
    <scope>NUCLEOTIDE SEQUENCE</scope>
    <source>
        <strain evidence="8">HKST-UBA13</strain>
    </source>
</reference>
<organism evidence="8 9">
    <name type="scientific">Candidatus Dojkabacteria bacterium</name>
    <dbReference type="NCBI Taxonomy" id="2099670"/>
    <lineage>
        <taxon>Bacteria</taxon>
        <taxon>Candidatus Dojkabacteria</taxon>
    </lineage>
</organism>
<evidence type="ECO:0000256" key="3">
    <source>
        <dbReference type="ARBA" id="ARBA00022692"/>
    </source>
</evidence>
<comment type="subcellular location">
    <subcellularLocation>
        <location evidence="1">Cell membrane</location>
        <topology evidence="1">Multi-pass membrane protein</topology>
    </subcellularLocation>
</comment>
<evidence type="ECO:0000259" key="7">
    <source>
        <dbReference type="Pfam" id="PF03772"/>
    </source>
</evidence>
<comment type="caution">
    <text evidence="8">The sequence shown here is derived from an EMBL/GenBank/DDBJ whole genome shotgun (WGS) entry which is preliminary data.</text>
</comment>
<name>A0A955I8X6_9BACT</name>
<protein>
    <submittedName>
        <fullName evidence="8">ComEC/Rec2 family competence protein</fullName>
    </submittedName>
</protein>
<feature type="transmembrane region" description="Helical" evidence="6">
    <location>
        <begin position="420"/>
        <end position="441"/>
    </location>
</feature>
<keyword evidence="4 6" id="KW-1133">Transmembrane helix</keyword>
<dbReference type="AlphaFoldDB" id="A0A955I8X6"/>
<gene>
    <name evidence="8" type="ORF">KC678_01035</name>
</gene>
<accession>A0A955I8X6</accession>
<evidence type="ECO:0000256" key="4">
    <source>
        <dbReference type="ARBA" id="ARBA00022989"/>
    </source>
</evidence>
<dbReference type="EMBL" id="JAGQLJ010000019">
    <property type="protein sequence ID" value="MCA9380827.1"/>
    <property type="molecule type" value="Genomic_DNA"/>
</dbReference>
<evidence type="ECO:0000256" key="2">
    <source>
        <dbReference type="ARBA" id="ARBA00022475"/>
    </source>
</evidence>
<keyword evidence="3 6" id="KW-0812">Transmembrane</keyword>
<dbReference type="Proteomes" id="UP000775877">
    <property type="component" value="Unassembled WGS sequence"/>
</dbReference>
<dbReference type="InterPro" id="IPR004477">
    <property type="entry name" value="ComEC_N"/>
</dbReference>
<evidence type="ECO:0000313" key="8">
    <source>
        <dbReference type="EMBL" id="MCA9380827.1"/>
    </source>
</evidence>
<feature type="transmembrane region" description="Helical" evidence="6">
    <location>
        <begin position="391"/>
        <end position="413"/>
    </location>
</feature>
<feature type="transmembrane region" description="Helical" evidence="6">
    <location>
        <begin position="232"/>
        <end position="252"/>
    </location>
</feature>
<feature type="transmembrane region" description="Helical" evidence="6">
    <location>
        <begin position="363"/>
        <end position="385"/>
    </location>
</feature>
<dbReference type="InterPro" id="IPR052159">
    <property type="entry name" value="Competence_DNA_uptake"/>
</dbReference>
<dbReference type="Pfam" id="PF03772">
    <property type="entry name" value="Competence"/>
    <property type="match status" value="1"/>
</dbReference>
<feature type="transmembrane region" description="Helical" evidence="6">
    <location>
        <begin position="453"/>
        <end position="471"/>
    </location>
</feature>
<evidence type="ECO:0000256" key="6">
    <source>
        <dbReference type="SAM" id="Phobius"/>
    </source>
</evidence>
<feature type="transmembrane region" description="Helical" evidence="6">
    <location>
        <begin position="330"/>
        <end position="351"/>
    </location>
</feature>
<feature type="transmembrane region" description="Helical" evidence="6">
    <location>
        <begin position="26"/>
        <end position="54"/>
    </location>
</feature>
<reference evidence="8" key="2">
    <citation type="journal article" date="2021" name="Microbiome">
        <title>Successional dynamics and alternative stable states in a saline activated sludge microbial community over 9 years.</title>
        <authorList>
            <person name="Wang Y."/>
            <person name="Ye J."/>
            <person name="Ju F."/>
            <person name="Liu L."/>
            <person name="Boyd J.A."/>
            <person name="Deng Y."/>
            <person name="Parks D.H."/>
            <person name="Jiang X."/>
            <person name="Yin X."/>
            <person name="Woodcroft B.J."/>
            <person name="Tyson G.W."/>
            <person name="Hugenholtz P."/>
            <person name="Polz M.F."/>
            <person name="Zhang T."/>
        </authorList>
    </citation>
    <scope>NUCLEOTIDE SEQUENCE</scope>
    <source>
        <strain evidence="8">HKST-UBA13</strain>
    </source>
</reference>
<evidence type="ECO:0000256" key="1">
    <source>
        <dbReference type="ARBA" id="ARBA00004651"/>
    </source>
</evidence>
<feature type="transmembrane region" description="Helical" evidence="6">
    <location>
        <begin position="264"/>
        <end position="294"/>
    </location>
</feature>
<feature type="transmembrane region" description="Helical" evidence="6">
    <location>
        <begin position="60"/>
        <end position="77"/>
    </location>
</feature>
<evidence type="ECO:0000256" key="5">
    <source>
        <dbReference type="ARBA" id="ARBA00023136"/>
    </source>
</evidence>
<evidence type="ECO:0000313" key="9">
    <source>
        <dbReference type="Proteomes" id="UP000775877"/>
    </source>
</evidence>